<organism evidence="1 2">
    <name type="scientific">Plantactinospora mayteni</name>
    <dbReference type="NCBI Taxonomy" id="566021"/>
    <lineage>
        <taxon>Bacteria</taxon>
        <taxon>Bacillati</taxon>
        <taxon>Actinomycetota</taxon>
        <taxon>Actinomycetes</taxon>
        <taxon>Micromonosporales</taxon>
        <taxon>Micromonosporaceae</taxon>
        <taxon>Plantactinospora</taxon>
    </lineage>
</organism>
<evidence type="ECO:0000313" key="1">
    <source>
        <dbReference type="EMBL" id="GIG96651.1"/>
    </source>
</evidence>
<proteinExistence type="predicted"/>
<name>A0ABQ4EPR5_9ACTN</name>
<evidence type="ECO:0000313" key="2">
    <source>
        <dbReference type="Proteomes" id="UP000621500"/>
    </source>
</evidence>
<dbReference type="EMBL" id="BONX01000020">
    <property type="protein sequence ID" value="GIG96651.1"/>
    <property type="molecule type" value="Genomic_DNA"/>
</dbReference>
<reference evidence="1 2" key="1">
    <citation type="submission" date="2021-01" db="EMBL/GenBank/DDBJ databases">
        <title>Whole genome shotgun sequence of Plantactinospora mayteni NBRC 109088.</title>
        <authorList>
            <person name="Komaki H."/>
            <person name="Tamura T."/>
        </authorList>
    </citation>
    <scope>NUCLEOTIDE SEQUENCE [LARGE SCALE GENOMIC DNA]</scope>
    <source>
        <strain evidence="1 2">NBRC 109088</strain>
    </source>
</reference>
<sequence>MFNRETPESIAQTRTVSAKAILTNTADLRQYPYRHLAIASPHGFGLTSVTDALMAAEALAPYGWDLLNVTEFGASQVVYAFLRRR</sequence>
<keyword evidence="2" id="KW-1185">Reference proteome</keyword>
<gene>
    <name evidence="1" type="ORF">Pma05_32240</name>
</gene>
<protein>
    <submittedName>
        <fullName evidence="1">Uncharacterized protein</fullName>
    </submittedName>
</protein>
<accession>A0ABQ4EPR5</accession>
<comment type="caution">
    <text evidence="1">The sequence shown here is derived from an EMBL/GenBank/DDBJ whole genome shotgun (WGS) entry which is preliminary data.</text>
</comment>
<dbReference type="Proteomes" id="UP000621500">
    <property type="component" value="Unassembled WGS sequence"/>
</dbReference>
<dbReference type="RefSeq" id="WP_203858198.1">
    <property type="nucleotide sequence ID" value="NZ_BAAAZQ010000024.1"/>
</dbReference>